<dbReference type="STRING" id="857340.A0A086SW08"/>
<proteinExistence type="predicted"/>
<reference evidence="9" key="1">
    <citation type="journal article" date="2014" name="Genome Announc.">
        <title>Genome sequence and annotation of Acremonium chrysogenum, producer of the beta-lactam antibiotic cephalosporin C.</title>
        <authorList>
            <person name="Terfehr D."/>
            <person name="Dahlmann T.A."/>
            <person name="Specht T."/>
            <person name="Zadra I."/>
            <person name="Kuernsteiner H."/>
            <person name="Kueck U."/>
        </authorList>
    </citation>
    <scope>NUCLEOTIDE SEQUENCE [LARGE SCALE GENOMIC DNA]</scope>
    <source>
        <strain evidence="9">ATCC 11550 / CBS 779.69 / DSM 880 / IAM 14645 / JCM 23072 / IMI 49137</strain>
    </source>
</reference>
<feature type="compositionally biased region" description="Polar residues" evidence="6">
    <location>
        <begin position="26"/>
        <end position="37"/>
    </location>
</feature>
<gene>
    <name evidence="8" type="ORF">ACRE_080110</name>
</gene>
<name>A0A086SW08_HAPC1</name>
<dbReference type="InterPro" id="IPR036864">
    <property type="entry name" value="Zn2-C6_fun-type_DNA-bd_sf"/>
</dbReference>
<dbReference type="InterPro" id="IPR007219">
    <property type="entry name" value="XnlR_reg_dom"/>
</dbReference>
<evidence type="ECO:0000313" key="9">
    <source>
        <dbReference type="Proteomes" id="UP000029964"/>
    </source>
</evidence>
<keyword evidence="9" id="KW-1185">Reference proteome</keyword>
<keyword evidence="3" id="KW-0805">Transcription regulation</keyword>
<dbReference type="GO" id="GO:0003677">
    <property type="term" value="F:DNA binding"/>
    <property type="evidence" value="ECO:0007669"/>
    <property type="project" value="InterPro"/>
</dbReference>
<feature type="domain" description="Zn(2)-C6 fungal-type" evidence="7">
    <location>
        <begin position="347"/>
        <end position="377"/>
    </location>
</feature>
<dbReference type="SMART" id="SM00066">
    <property type="entry name" value="GAL4"/>
    <property type="match status" value="1"/>
</dbReference>
<dbReference type="GO" id="GO:0000981">
    <property type="term" value="F:DNA-binding transcription factor activity, RNA polymerase II-specific"/>
    <property type="evidence" value="ECO:0007669"/>
    <property type="project" value="InterPro"/>
</dbReference>
<evidence type="ECO:0000313" key="8">
    <source>
        <dbReference type="EMBL" id="KFH41290.1"/>
    </source>
</evidence>
<dbReference type="GO" id="GO:0006351">
    <property type="term" value="P:DNA-templated transcription"/>
    <property type="evidence" value="ECO:0007669"/>
    <property type="project" value="InterPro"/>
</dbReference>
<feature type="compositionally biased region" description="Basic and acidic residues" evidence="6">
    <location>
        <begin position="194"/>
        <end position="205"/>
    </location>
</feature>
<dbReference type="GO" id="GO:0008270">
    <property type="term" value="F:zinc ion binding"/>
    <property type="evidence" value="ECO:0007669"/>
    <property type="project" value="InterPro"/>
</dbReference>
<dbReference type="PANTHER" id="PTHR47338:SF11">
    <property type="entry name" value="ZN(II)2CYS6 TRANSCRIPTION FACTOR (EUROFUNG)"/>
    <property type="match status" value="1"/>
</dbReference>
<dbReference type="HOGENOM" id="CLU_008335_1_0_1"/>
<feature type="region of interest" description="Disordered" evidence="6">
    <location>
        <begin position="379"/>
        <end position="480"/>
    </location>
</feature>
<evidence type="ECO:0000256" key="1">
    <source>
        <dbReference type="ARBA" id="ARBA00004123"/>
    </source>
</evidence>
<comment type="caution">
    <text evidence="8">The sequence shown here is derived from an EMBL/GenBank/DDBJ whole genome shotgun (WGS) entry which is preliminary data.</text>
</comment>
<feature type="compositionally biased region" description="Polar residues" evidence="6">
    <location>
        <begin position="77"/>
        <end position="93"/>
    </location>
</feature>
<dbReference type="SUPFAM" id="SSF57701">
    <property type="entry name" value="Zn2/Cys6 DNA-binding domain"/>
    <property type="match status" value="1"/>
</dbReference>
<evidence type="ECO:0000256" key="3">
    <source>
        <dbReference type="ARBA" id="ARBA00023015"/>
    </source>
</evidence>
<dbReference type="PROSITE" id="PS50048">
    <property type="entry name" value="ZN2_CY6_FUNGAL_2"/>
    <property type="match status" value="1"/>
</dbReference>
<feature type="compositionally biased region" description="Basic and acidic residues" evidence="6">
    <location>
        <begin position="245"/>
        <end position="258"/>
    </location>
</feature>
<dbReference type="OrthoDB" id="5426798at2759"/>
<dbReference type="Gene3D" id="4.10.240.10">
    <property type="entry name" value="Zn(2)-C6 fungal-type DNA-binding domain"/>
    <property type="match status" value="1"/>
</dbReference>
<evidence type="ECO:0000256" key="4">
    <source>
        <dbReference type="ARBA" id="ARBA00023163"/>
    </source>
</evidence>
<protein>
    <submittedName>
        <fullName evidence="8">Putative transcriptional regulatory protein-like protein</fullName>
    </submittedName>
</protein>
<evidence type="ECO:0000256" key="5">
    <source>
        <dbReference type="ARBA" id="ARBA00023242"/>
    </source>
</evidence>
<dbReference type="Pfam" id="PF00172">
    <property type="entry name" value="Zn_clus"/>
    <property type="match status" value="1"/>
</dbReference>
<keyword evidence="4" id="KW-0804">Transcription</keyword>
<organism evidence="8 9">
    <name type="scientific">Hapsidospora chrysogenum (strain ATCC 11550 / CBS 779.69 / DSM 880 / IAM 14645 / JCM 23072 / IMI 49137)</name>
    <name type="common">Acremonium chrysogenum</name>
    <dbReference type="NCBI Taxonomy" id="857340"/>
    <lineage>
        <taxon>Eukaryota</taxon>
        <taxon>Fungi</taxon>
        <taxon>Dikarya</taxon>
        <taxon>Ascomycota</taxon>
        <taxon>Pezizomycotina</taxon>
        <taxon>Sordariomycetes</taxon>
        <taxon>Hypocreomycetidae</taxon>
        <taxon>Hypocreales</taxon>
        <taxon>Bionectriaceae</taxon>
        <taxon>Hapsidospora</taxon>
    </lineage>
</organism>
<evidence type="ECO:0000256" key="6">
    <source>
        <dbReference type="SAM" id="MobiDB-lite"/>
    </source>
</evidence>
<dbReference type="PANTHER" id="PTHR47338">
    <property type="entry name" value="ZN(II)2CYS6 TRANSCRIPTION FACTOR (EUROFUNG)-RELATED"/>
    <property type="match status" value="1"/>
</dbReference>
<keyword evidence="2" id="KW-0479">Metal-binding</keyword>
<comment type="subcellular location">
    <subcellularLocation>
        <location evidence="1">Nucleus</location>
    </subcellularLocation>
</comment>
<dbReference type="CDD" id="cd00067">
    <property type="entry name" value="GAL4"/>
    <property type="match status" value="1"/>
</dbReference>
<dbReference type="CDD" id="cd12148">
    <property type="entry name" value="fungal_TF_MHR"/>
    <property type="match status" value="1"/>
</dbReference>
<evidence type="ECO:0000256" key="2">
    <source>
        <dbReference type="ARBA" id="ARBA00022723"/>
    </source>
</evidence>
<keyword evidence="5" id="KW-0539">Nucleus</keyword>
<dbReference type="PROSITE" id="PS00463">
    <property type="entry name" value="ZN2_CY6_FUNGAL_1"/>
    <property type="match status" value="1"/>
</dbReference>
<dbReference type="Proteomes" id="UP000029964">
    <property type="component" value="Unassembled WGS sequence"/>
</dbReference>
<dbReference type="InterPro" id="IPR050815">
    <property type="entry name" value="TF_fung"/>
</dbReference>
<dbReference type="AlphaFoldDB" id="A0A086SW08"/>
<dbReference type="GO" id="GO:0005634">
    <property type="term" value="C:nucleus"/>
    <property type="evidence" value="ECO:0007669"/>
    <property type="project" value="UniProtKB-SubCell"/>
</dbReference>
<dbReference type="EMBL" id="JPKY01000136">
    <property type="protein sequence ID" value="KFH41290.1"/>
    <property type="molecule type" value="Genomic_DNA"/>
</dbReference>
<accession>A0A086SW08</accession>
<evidence type="ECO:0000259" key="7">
    <source>
        <dbReference type="PROSITE" id="PS50048"/>
    </source>
</evidence>
<dbReference type="InterPro" id="IPR001138">
    <property type="entry name" value="Zn2Cys6_DnaBD"/>
</dbReference>
<feature type="compositionally biased region" description="Low complexity" evidence="6">
    <location>
        <begin position="94"/>
        <end position="104"/>
    </location>
</feature>
<feature type="region of interest" description="Disordered" evidence="6">
    <location>
        <begin position="1"/>
        <end position="285"/>
    </location>
</feature>
<feature type="compositionally biased region" description="Basic and acidic residues" evidence="6">
    <location>
        <begin position="218"/>
        <end position="236"/>
    </location>
</feature>
<dbReference type="Pfam" id="PF04082">
    <property type="entry name" value="Fungal_trans"/>
    <property type="match status" value="1"/>
</dbReference>
<sequence length="973" mass="106985">MGPSPALDLGQRLLPPDTPPELVSPGATTYSSGSSPATEAAWSSRPLASPPMSDYDKGSAKAVAAPALSGEKVVVETASTNPPAHSQSAPRQQLPSLSSLFGPPSARPQPSPGSDRNGLPMASPMDRPRFTSSFNSHNPRNHGDSYFPPTLSPPISQPRTSYDSKFESETPSVGGLRHLASGSASPGFRALNHARPDSRSDAEAHYHRKWAPSPQDAGKGECALEPRDPLFRSSRDHHFRLQFPSRREAGPGFPEHRPPTSGQNPPATPPSTTTSEGIPTKDGLGPKIWTGTHFLPRFVRAAEVPGEGMCYFYDDGSHCKTVIDGEAVNAHWGVTKAGKPRKRLAIACITCREKKIKCDPDYPRCVQCEKFGRICKFKNAPRGGHNGSPSTPPDELDEPGKLAVPPPRPNGYRPSGSEAGSPLSPRTALAQATPDGGSSHKRLKLDHEGYAPNGEPSPAMPRPLDHSKSRITTPMPPPEMARIPEDVLNRAWRTDPYVTDPHSIMAVVSQFFAHVDSTMILQILPERSTKAWVAGSAHRKSLEDLMLLYSILAVGVTLSGGPKHIASEYAQVAHYGQTKTTTSCLQVAQSRILLAVYYISAARPREALEVMSAAAATVSGLQLNLELDKTREARLPTFPLGLNRAGYSESRRRALWSLFMLERLSGVFPERMALINPENVYIRLPADLRVFEEQLENRSPLFDPLEPSLSRTPDQPQEPAAYLVEMVHLWADSQSSIYQLVHRPTSREAEDRRIRRLVGAMDHWQSVLPTRLVSGRGTLESAALGGQVGSFLTMHLLYNHAVIKLHRHSRAPHHLPVETRRNHMHKCQVFAAGIVDMIDNLETLLRSRPMSLSVPPPMVAVAVAEAVDVLSASRPLTALDKVIDGVSVMKPLVDTMSNMWEESRDVRHAIDRRLHLLNRIRERASHSPRPVEGFRIVSKRDEQKDETSFHWEIFEPIECLYGRDMDMFYLGAS</sequence>